<keyword evidence="3" id="KW-0472">Membrane</keyword>
<keyword evidence="1" id="KW-0547">Nucleotide-binding</keyword>
<evidence type="ECO:0000256" key="3">
    <source>
        <dbReference type="SAM" id="Phobius"/>
    </source>
</evidence>
<dbReference type="GO" id="GO:0005524">
    <property type="term" value="F:ATP binding"/>
    <property type="evidence" value="ECO:0007669"/>
    <property type="project" value="UniProtKB-KW"/>
</dbReference>
<keyword evidence="6" id="KW-1185">Reference proteome</keyword>
<feature type="transmembrane region" description="Helical" evidence="3">
    <location>
        <begin position="143"/>
        <end position="167"/>
    </location>
</feature>
<feature type="transmembrane region" description="Helical" evidence="3">
    <location>
        <begin position="30"/>
        <end position="56"/>
    </location>
</feature>
<dbReference type="AlphaFoldDB" id="A0A0B3Z1A1"/>
<dbReference type="RefSeq" id="WP_039221721.1">
    <property type="nucleotide sequence ID" value="NZ_JWLW01000023.1"/>
</dbReference>
<feature type="transmembrane region" description="Helical" evidence="3">
    <location>
        <begin position="113"/>
        <end position="137"/>
    </location>
</feature>
<dbReference type="EMBL" id="JWLW01000023">
    <property type="protein sequence ID" value="KHT50795.1"/>
    <property type="molecule type" value="Genomic_DNA"/>
</dbReference>
<dbReference type="Pfam" id="PF00005">
    <property type="entry name" value="ABC_tran"/>
    <property type="match status" value="1"/>
</dbReference>
<dbReference type="PROSITE" id="PS50893">
    <property type="entry name" value="ABC_TRANSPORTER_2"/>
    <property type="match status" value="1"/>
</dbReference>
<dbReference type="PROSITE" id="PS00211">
    <property type="entry name" value="ABC_TRANSPORTER_1"/>
    <property type="match status" value="1"/>
</dbReference>
<sequence>MKSKPAYLTLLLALLHGVAGITILVISSWFIAISAIAPVGFNYVIPAVVIRALALLRIASGYASMWVGHNDLLARIAGVRLRVFRQLENSKITDKAFTTEALAQHTEELASRWIAWIAPLSNITFIFTNLCVVAVWFNLPSTSFLITLFAIWLVAVVVQGLGALNIAKRVTTENKAFRQQSADFLNCSAIWHLNKAMNNMPKEEGRHVINSVPSADRVWRQQTTQKDKALRASWWFQGAAFFAVVLVMSGAVSPISDFSYMPIAIVVPMILMAAPDWAGAAFHSITKFAQHKQSAKALKNLKTSPIKLLERTELHHSLTLSGYTAKNRRLPLVSATFPATGIVCISGPSGCGKSSLLQSIAGVLPSTGIKEVDGMRIPDGLITNWRYVEQEPIVLSGSVSSNLDPAGMGIPLDDMTNLLAQLGLEALLPLSMWVGKAGRTLSGGERKRLALARAILSHAKVLLVDEPFEGLDVTTQHKVCEVLNRYAANHLILVASHVTPSALNVSSTLLLEEARMDNLCAGQHAIRLP</sequence>
<feature type="domain" description="ABC transporter" evidence="4">
    <location>
        <begin position="309"/>
        <end position="528"/>
    </location>
</feature>
<dbReference type="InterPro" id="IPR017871">
    <property type="entry name" value="ABC_transporter-like_CS"/>
</dbReference>
<keyword evidence="2" id="KW-0067">ATP-binding</keyword>
<dbReference type="SUPFAM" id="SSF52540">
    <property type="entry name" value="P-loop containing nucleoside triphosphate hydrolases"/>
    <property type="match status" value="1"/>
</dbReference>
<proteinExistence type="predicted"/>
<dbReference type="PANTHER" id="PTHR24221:SF614">
    <property type="entry name" value="GLUTATHIONE_L-CYSTEINE TRANSPORT SYSTEM ATP-BINDING_PERMEASE PROTEIN CYDC"/>
    <property type="match status" value="1"/>
</dbReference>
<dbReference type="Proteomes" id="UP000031197">
    <property type="component" value="Unassembled WGS sequence"/>
</dbReference>
<reference evidence="5 6" key="1">
    <citation type="submission" date="2014-12" db="EMBL/GenBank/DDBJ databases">
        <title>Genome sequencing of Alteromonas marina AD001.</title>
        <authorList>
            <person name="Adrian T.G.S."/>
            <person name="Chan K.G."/>
        </authorList>
    </citation>
    <scope>NUCLEOTIDE SEQUENCE [LARGE SCALE GENOMIC DNA]</scope>
    <source>
        <strain evidence="5 6">AD001</strain>
    </source>
</reference>
<gene>
    <name evidence="5" type="ORF">RJ41_13535</name>
</gene>
<dbReference type="Gene3D" id="3.40.50.300">
    <property type="entry name" value="P-loop containing nucleotide triphosphate hydrolases"/>
    <property type="match status" value="1"/>
</dbReference>
<dbReference type="InterPro" id="IPR003439">
    <property type="entry name" value="ABC_transporter-like_ATP-bd"/>
</dbReference>
<keyword evidence="3" id="KW-0812">Transmembrane</keyword>
<organism evidence="5 6">
    <name type="scientific">Alteromonas marina</name>
    <dbReference type="NCBI Taxonomy" id="203795"/>
    <lineage>
        <taxon>Bacteria</taxon>
        <taxon>Pseudomonadati</taxon>
        <taxon>Pseudomonadota</taxon>
        <taxon>Gammaproteobacteria</taxon>
        <taxon>Alteromonadales</taxon>
        <taxon>Alteromonadaceae</taxon>
        <taxon>Alteromonas/Salinimonas group</taxon>
        <taxon>Alteromonas</taxon>
    </lineage>
</organism>
<keyword evidence="3" id="KW-1133">Transmembrane helix</keyword>
<accession>A0A0B3Z1A1</accession>
<name>A0A0B3Z1A1_9ALTE</name>
<feature type="transmembrane region" description="Helical" evidence="3">
    <location>
        <begin position="258"/>
        <end position="282"/>
    </location>
</feature>
<dbReference type="OrthoDB" id="6336411at2"/>
<protein>
    <submittedName>
        <fullName evidence="5">Amino acid ABC transporter permease</fullName>
    </submittedName>
</protein>
<dbReference type="InterPro" id="IPR027417">
    <property type="entry name" value="P-loop_NTPase"/>
</dbReference>
<dbReference type="SMART" id="SM00382">
    <property type="entry name" value="AAA"/>
    <property type="match status" value="1"/>
</dbReference>
<evidence type="ECO:0000313" key="5">
    <source>
        <dbReference type="EMBL" id="KHT50795.1"/>
    </source>
</evidence>
<evidence type="ECO:0000259" key="4">
    <source>
        <dbReference type="PROSITE" id="PS50893"/>
    </source>
</evidence>
<evidence type="ECO:0000313" key="6">
    <source>
        <dbReference type="Proteomes" id="UP000031197"/>
    </source>
</evidence>
<evidence type="ECO:0000256" key="1">
    <source>
        <dbReference type="ARBA" id="ARBA00022741"/>
    </source>
</evidence>
<comment type="caution">
    <text evidence="5">The sequence shown here is derived from an EMBL/GenBank/DDBJ whole genome shotgun (WGS) entry which is preliminary data.</text>
</comment>
<dbReference type="PANTHER" id="PTHR24221">
    <property type="entry name" value="ATP-BINDING CASSETTE SUB-FAMILY B"/>
    <property type="match status" value="1"/>
</dbReference>
<dbReference type="GO" id="GO:0016887">
    <property type="term" value="F:ATP hydrolysis activity"/>
    <property type="evidence" value="ECO:0007669"/>
    <property type="project" value="InterPro"/>
</dbReference>
<dbReference type="InterPro" id="IPR003593">
    <property type="entry name" value="AAA+_ATPase"/>
</dbReference>
<feature type="transmembrane region" description="Helical" evidence="3">
    <location>
        <begin position="234"/>
        <end position="252"/>
    </location>
</feature>
<dbReference type="InterPro" id="IPR039421">
    <property type="entry name" value="Type_1_exporter"/>
</dbReference>
<dbReference type="GO" id="GO:0034040">
    <property type="term" value="F:ATPase-coupled lipid transmembrane transporter activity"/>
    <property type="evidence" value="ECO:0007669"/>
    <property type="project" value="TreeGrafter"/>
</dbReference>
<evidence type="ECO:0000256" key="2">
    <source>
        <dbReference type="ARBA" id="ARBA00022840"/>
    </source>
</evidence>